<name>A0A383VXL1_TETOB</name>
<dbReference type="EMBL" id="FNXT01000932">
    <property type="protein sequence ID" value="SZX69494.1"/>
    <property type="molecule type" value="Genomic_DNA"/>
</dbReference>
<reference evidence="2 3" key="1">
    <citation type="submission" date="2016-10" db="EMBL/GenBank/DDBJ databases">
        <authorList>
            <person name="Cai Z."/>
        </authorList>
    </citation>
    <scope>NUCLEOTIDE SEQUENCE [LARGE SCALE GENOMIC DNA]</scope>
</reference>
<dbReference type="Proteomes" id="UP000256970">
    <property type="component" value="Unassembled WGS sequence"/>
</dbReference>
<sequence length="98" mass="9829">MALAVTAGQEHMQTAAAARASASLARAGSTAAVAPTQTAAAAAASEQQEPQQHCSFSSLPRPRHVALASPLGLISLHALGTTAVSSTPRSTTCLQQHS</sequence>
<feature type="region of interest" description="Disordered" evidence="1">
    <location>
        <begin position="38"/>
        <end position="59"/>
    </location>
</feature>
<evidence type="ECO:0000313" key="3">
    <source>
        <dbReference type="Proteomes" id="UP000256970"/>
    </source>
</evidence>
<dbReference type="AlphaFoldDB" id="A0A383VXL1"/>
<organism evidence="2 3">
    <name type="scientific">Tetradesmus obliquus</name>
    <name type="common">Green alga</name>
    <name type="synonym">Acutodesmus obliquus</name>
    <dbReference type="NCBI Taxonomy" id="3088"/>
    <lineage>
        <taxon>Eukaryota</taxon>
        <taxon>Viridiplantae</taxon>
        <taxon>Chlorophyta</taxon>
        <taxon>core chlorophytes</taxon>
        <taxon>Chlorophyceae</taxon>
        <taxon>CS clade</taxon>
        <taxon>Sphaeropleales</taxon>
        <taxon>Scenedesmaceae</taxon>
        <taxon>Tetradesmus</taxon>
    </lineage>
</organism>
<feature type="region of interest" description="Disordered" evidence="1">
    <location>
        <begin position="1"/>
        <end position="21"/>
    </location>
</feature>
<evidence type="ECO:0000256" key="1">
    <source>
        <dbReference type="SAM" id="MobiDB-lite"/>
    </source>
</evidence>
<evidence type="ECO:0000313" key="2">
    <source>
        <dbReference type="EMBL" id="SZX69494.1"/>
    </source>
</evidence>
<accession>A0A383VXL1</accession>
<protein>
    <submittedName>
        <fullName evidence="2">Uncharacterized protein</fullName>
    </submittedName>
</protein>
<keyword evidence="3" id="KW-1185">Reference proteome</keyword>
<feature type="compositionally biased region" description="Low complexity" evidence="1">
    <location>
        <begin position="38"/>
        <end position="52"/>
    </location>
</feature>
<gene>
    <name evidence="2" type="ORF">BQ4739_LOCUS9763</name>
</gene>
<proteinExistence type="predicted"/>